<accession>A0A401TNJ2</accession>
<feature type="region of interest" description="Disordered" evidence="1">
    <location>
        <begin position="125"/>
        <end position="257"/>
    </location>
</feature>
<feature type="compositionally biased region" description="Basic and acidic residues" evidence="1">
    <location>
        <begin position="183"/>
        <end position="205"/>
    </location>
</feature>
<feature type="region of interest" description="Disordered" evidence="1">
    <location>
        <begin position="47"/>
        <end position="72"/>
    </location>
</feature>
<evidence type="ECO:0000313" key="2">
    <source>
        <dbReference type="EMBL" id="GCC44158.1"/>
    </source>
</evidence>
<gene>
    <name evidence="2" type="ORF">chiPu_0028204</name>
</gene>
<keyword evidence="3" id="KW-1185">Reference proteome</keyword>
<feature type="compositionally biased region" description="Basic and acidic residues" evidence="1">
    <location>
        <begin position="235"/>
        <end position="245"/>
    </location>
</feature>
<evidence type="ECO:0000313" key="3">
    <source>
        <dbReference type="Proteomes" id="UP000287033"/>
    </source>
</evidence>
<name>A0A401TNJ2_CHIPU</name>
<comment type="caution">
    <text evidence="2">The sequence shown here is derived from an EMBL/GenBank/DDBJ whole genome shotgun (WGS) entry which is preliminary data.</text>
</comment>
<proteinExistence type="predicted"/>
<reference evidence="2 3" key="1">
    <citation type="journal article" date="2018" name="Nat. Ecol. Evol.">
        <title>Shark genomes provide insights into elasmobranch evolution and the origin of vertebrates.</title>
        <authorList>
            <person name="Hara Y"/>
            <person name="Yamaguchi K"/>
            <person name="Onimaru K"/>
            <person name="Kadota M"/>
            <person name="Koyanagi M"/>
            <person name="Keeley SD"/>
            <person name="Tatsumi K"/>
            <person name="Tanaka K"/>
            <person name="Motone F"/>
            <person name="Kageyama Y"/>
            <person name="Nozu R"/>
            <person name="Adachi N"/>
            <person name="Nishimura O"/>
            <person name="Nakagawa R"/>
            <person name="Tanegashima C"/>
            <person name="Kiyatake I"/>
            <person name="Matsumoto R"/>
            <person name="Murakumo K"/>
            <person name="Nishida K"/>
            <person name="Terakita A"/>
            <person name="Kuratani S"/>
            <person name="Sato K"/>
            <person name="Hyodo S Kuraku.S."/>
        </authorList>
    </citation>
    <scope>NUCLEOTIDE SEQUENCE [LARGE SCALE GENOMIC DNA]</scope>
</reference>
<sequence>GRTGRSRDHLGQIRPAAFPVTPVFPASFRHFPPAPVGASSNLCDVHALAPPTTRHPPPPPPPNTTPYSRGDGGIGHAIFRGLQRDIPVPAQPAATHPTYAVPPSSLPWRFPLSPSRERRRWRGRGCVPLGTLGKGEKRQSRRVRTDVSTARSEFPPRGGEGVSPRKEDGTEGMAALREGGGTEGDRGRPHVPPWDRTDLGVDSDRSIPVPHPIGARSQHTTYLQAEPALGRKSRSRQEWTEELGVRMRTLQSNGTRQ</sequence>
<dbReference type="AlphaFoldDB" id="A0A401TNJ2"/>
<evidence type="ECO:0000256" key="1">
    <source>
        <dbReference type="SAM" id="MobiDB-lite"/>
    </source>
</evidence>
<feature type="non-terminal residue" evidence="2">
    <location>
        <position position="1"/>
    </location>
</feature>
<protein>
    <submittedName>
        <fullName evidence="2">Uncharacterized protein</fullName>
    </submittedName>
</protein>
<organism evidence="2 3">
    <name type="scientific">Chiloscyllium punctatum</name>
    <name type="common">Brownbanded bambooshark</name>
    <name type="synonym">Hemiscyllium punctatum</name>
    <dbReference type="NCBI Taxonomy" id="137246"/>
    <lineage>
        <taxon>Eukaryota</taxon>
        <taxon>Metazoa</taxon>
        <taxon>Chordata</taxon>
        <taxon>Craniata</taxon>
        <taxon>Vertebrata</taxon>
        <taxon>Chondrichthyes</taxon>
        <taxon>Elasmobranchii</taxon>
        <taxon>Galeomorphii</taxon>
        <taxon>Galeoidea</taxon>
        <taxon>Orectolobiformes</taxon>
        <taxon>Hemiscylliidae</taxon>
        <taxon>Chiloscyllium</taxon>
    </lineage>
</organism>
<dbReference type="Proteomes" id="UP000287033">
    <property type="component" value="Unassembled WGS sequence"/>
</dbReference>
<feature type="compositionally biased region" description="Pro residues" evidence="1">
    <location>
        <begin position="53"/>
        <end position="64"/>
    </location>
</feature>
<dbReference type="EMBL" id="BEZZ01125765">
    <property type="protein sequence ID" value="GCC44158.1"/>
    <property type="molecule type" value="Genomic_DNA"/>
</dbReference>